<evidence type="ECO:0000313" key="3">
    <source>
        <dbReference type="Proteomes" id="UP001218188"/>
    </source>
</evidence>
<organism evidence="2 3">
    <name type="scientific">Mycena alexandri</name>
    <dbReference type="NCBI Taxonomy" id="1745969"/>
    <lineage>
        <taxon>Eukaryota</taxon>
        <taxon>Fungi</taxon>
        <taxon>Dikarya</taxon>
        <taxon>Basidiomycota</taxon>
        <taxon>Agaricomycotina</taxon>
        <taxon>Agaricomycetes</taxon>
        <taxon>Agaricomycetidae</taxon>
        <taxon>Agaricales</taxon>
        <taxon>Marasmiineae</taxon>
        <taxon>Mycenaceae</taxon>
        <taxon>Mycena</taxon>
    </lineage>
</organism>
<dbReference type="EMBL" id="JARJCM010000124">
    <property type="protein sequence ID" value="KAJ7027443.1"/>
    <property type="molecule type" value="Genomic_DNA"/>
</dbReference>
<protein>
    <submittedName>
        <fullName evidence="2">Uncharacterized protein</fullName>
    </submittedName>
</protein>
<dbReference type="Proteomes" id="UP001218188">
    <property type="component" value="Unassembled WGS sequence"/>
</dbReference>
<name>A0AAD6WU70_9AGAR</name>
<accession>A0AAD6WU70</accession>
<reference evidence="2" key="1">
    <citation type="submission" date="2023-03" db="EMBL/GenBank/DDBJ databases">
        <title>Massive genome expansion in bonnet fungi (Mycena s.s.) driven by repeated elements and novel gene families across ecological guilds.</title>
        <authorList>
            <consortium name="Lawrence Berkeley National Laboratory"/>
            <person name="Harder C.B."/>
            <person name="Miyauchi S."/>
            <person name="Viragh M."/>
            <person name="Kuo A."/>
            <person name="Thoen E."/>
            <person name="Andreopoulos B."/>
            <person name="Lu D."/>
            <person name="Skrede I."/>
            <person name="Drula E."/>
            <person name="Henrissat B."/>
            <person name="Morin E."/>
            <person name="Kohler A."/>
            <person name="Barry K."/>
            <person name="LaButti K."/>
            <person name="Morin E."/>
            <person name="Salamov A."/>
            <person name="Lipzen A."/>
            <person name="Mereny Z."/>
            <person name="Hegedus B."/>
            <person name="Baldrian P."/>
            <person name="Stursova M."/>
            <person name="Weitz H."/>
            <person name="Taylor A."/>
            <person name="Grigoriev I.V."/>
            <person name="Nagy L.G."/>
            <person name="Martin F."/>
            <person name="Kauserud H."/>
        </authorList>
    </citation>
    <scope>NUCLEOTIDE SEQUENCE</scope>
    <source>
        <strain evidence="2">CBHHK200</strain>
    </source>
</reference>
<evidence type="ECO:0000313" key="2">
    <source>
        <dbReference type="EMBL" id="KAJ7027443.1"/>
    </source>
</evidence>
<feature type="region of interest" description="Disordered" evidence="1">
    <location>
        <begin position="1"/>
        <end position="26"/>
    </location>
</feature>
<sequence length="129" mass="14556">MASMARDYHKKLQADRPANAGTADGRRVREEKINIVLDRVQTTTTAEQTEELKKRLTLDDVRNALRQSANFKAPGLDGITYEVWKILNSRYETALKDEKPAFDIIGAMHKVYNNIEINGMVKGTGFSQS</sequence>
<dbReference type="AlphaFoldDB" id="A0AAD6WU70"/>
<comment type="caution">
    <text evidence="2">The sequence shown here is derived from an EMBL/GenBank/DDBJ whole genome shotgun (WGS) entry which is preliminary data.</text>
</comment>
<feature type="compositionally biased region" description="Basic and acidic residues" evidence="1">
    <location>
        <begin position="1"/>
        <end position="14"/>
    </location>
</feature>
<keyword evidence="3" id="KW-1185">Reference proteome</keyword>
<gene>
    <name evidence="2" type="ORF">C8F04DRAFT_965192</name>
</gene>
<evidence type="ECO:0000256" key="1">
    <source>
        <dbReference type="SAM" id="MobiDB-lite"/>
    </source>
</evidence>
<proteinExistence type="predicted"/>